<evidence type="ECO:0000313" key="3">
    <source>
        <dbReference type="Proteomes" id="UP001596407"/>
    </source>
</evidence>
<protein>
    <submittedName>
        <fullName evidence="2">Uncharacterized protein</fullName>
    </submittedName>
</protein>
<keyword evidence="3" id="KW-1185">Reference proteome</keyword>
<dbReference type="AlphaFoldDB" id="A0ABD5WKI9"/>
<proteinExistence type="predicted"/>
<comment type="caution">
    <text evidence="2">The sequence shown here is derived from an EMBL/GenBank/DDBJ whole genome shotgun (WGS) entry which is preliminary data.</text>
</comment>
<feature type="region of interest" description="Disordered" evidence="1">
    <location>
        <begin position="44"/>
        <end position="66"/>
    </location>
</feature>
<evidence type="ECO:0000256" key="1">
    <source>
        <dbReference type="SAM" id="MobiDB-lite"/>
    </source>
</evidence>
<dbReference type="Proteomes" id="UP001596407">
    <property type="component" value="Unassembled WGS sequence"/>
</dbReference>
<name>A0ABD5WKI9_9EURY</name>
<sequence>MEVEVLRVVRERRAALRAEDPQRLVAAETRQSLPEGFEGARAAVGDPLREKRGVARERPRGVGSAAGHVHRCVSGVGDGRRIITEPTTPGDKKAVCREGRWRIGGDGCVPQSTVRPNTARFRQ</sequence>
<accession>A0ABD5WKI9</accession>
<feature type="compositionally biased region" description="Basic and acidic residues" evidence="1">
    <location>
        <begin position="47"/>
        <end position="60"/>
    </location>
</feature>
<organism evidence="2 3">
    <name type="scientific">Halorussus caseinilyticus</name>
    <dbReference type="NCBI Taxonomy" id="3034025"/>
    <lineage>
        <taxon>Archaea</taxon>
        <taxon>Methanobacteriati</taxon>
        <taxon>Methanobacteriota</taxon>
        <taxon>Stenosarchaea group</taxon>
        <taxon>Halobacteria</taxon>
        <taxon>Halobacteriales</taxon>
        <taxon>Haladaptataceae</taxon>
        <taxon>Halorussus</taxon>
    </lineage>
</organism>
<reference evidence="2 3" key="1">
    <citation type="journal article" date="2019" name="Int. J. Syst. Evol. Microbiol.">
        <title>The Global Catalogue of Microorganisms (GCM) 10K type strain sequencing project: providing services to taxonomists for standard genome sequencing and annotation.</title>
        <authorList>
            <consortium name="The Broad Institute Genomics Platform"/>
            <consortium name="The Broad Institute Genome Sequencing Center for Infectious Disease"/>
            <person name="Wu L."/>
            <person name="Ma J."/>
        </authorList>
    </citation>
    <scope>NUCLEOTIDE SEQUENCE [LARGE SCALE GENOMIC DNA]</scope>
    <source>
        <strain evidence="2 3">DT72</strain>
    </source>
</reference>
<dbReference type="EMBL" id="JBHSZH010000005">
    <property type="protein sequence ID" value="MFC7079915.1"/>
    <property type="molecule type" value="Genomic_DNA"/>
</dbReference>
<gene>
    <name evidence="2" type="ORF">ACFQJ6_07050</name>
</gene>
<evidence type="ECO:0000313" key="2">
    <source>
        <dbReference type="EMBL" id="MFC7079915.1"/>
    </source>
</evidence>
<dbReference type="RefSeq" id="WP_382210450.1">
    <property type="nucleotide sequence ID" value="NZ_JBHSZH010000005.1"/>
</dbReference>